<name>A0A974H8M4_XENLA</name>
<evidence type="ECO:0000256" key="10">
    <source>
        <dbReference type="ARBA" id="ARBA00023224"/>
    </source>
</evidence>
<dbReference type="PANTHER" id="PTHR24061">
    <property type="entry name" value="CALCIUM-SENSING RECEPTOR-RELATED"/>
    <property type="match status" value="1"/>
</dbReference>
<dbReference type="PANTHER" id="PTHR24061:SF617">
    <property type="entry name" value="LOW QUALITY PROTEIN: VOMERONASAL TYPE-2 RECEPTOR 26"/>
    <property type="match status" value="1"/>
</dbReference>
<dbReference type="AlphaFoldDB" id="A0A974H8M4"/>
<keyword evidence="8" id="KW-0675">Receptor</keyword>
<evidence type="ECO:0000256" key="8">
    <source>
        <dbReference type="ARBA" id="ARBA00023170"/>
    </source>
</evidence>
<dbReference type="InterPro" id="IPR011500">
    <property type="entry name" value="GPCR_3_9-Cys_dom"/>
</dbReference>
<keyword evidence="6" id="KW-0297">G-protein coupled receptor</keyword>
<dbReference type="EMBL" id="CM004480">
    <property type="protein sequence ID" value="OCT68927.1"/>
    <property type="molecule type" value="Genomic_DNA"/>
</dbReference>
<keyword evidence="10" id="KW-0807">Transducer</keyword>
<feature type="transmembrane region" description="Helical" evidence="11">
    <location>
        <begin position="609"/>
        <end position="631"/>
    </location>
</feature>
<dbReference type="CDD" id="cd15283">
    <property type="entry name" value="7tmC_V2R_pheromone"/>
    <property type="match status" value="1"/>
</dbReference>
<keyword evidence="9" id="KW-0325">Glycoprotein</keyword>
<dbReference type="OMA" id="VKKLWIM"/>
<dbReference type="GO" id="GO:0005886">
    <property type="term" value="C:plasma membrane"/>
    <property type="evidence" value="ECO:0007669"/>
    <property type="project" value="UniProtKB-SubCell"/>
</dbReference>
<dbReference type="InterPro" id="IPR004073">
    <property type="entry name" value="GPCR_3_vmron_rcpt_2"/>
</dbReference>
<accession>A0A974H8M4</accession>
<dbReference type="SUPFAM" id="SSF53822">
    <property type="entry name" value="Periplasmic binding protein-like I"/>
    <property type="match status" value="1"/>
</dbReference>
<comment type="subcellular location">
    <subcellularLocation>
        <location evidence="1">Cell membrane</location>
        <topology evidence="1">Multi-pass membrane protein</topology>
    </subcellularLocation>
</comment>
<evidence type="ECO:0000256" key="5">
    <source>
        <dbReference type="ARBA" id="ARBA00022989"/>
    </source>
</evidence>
<evidence type="ECO:0000256" key="9">
    <source>
        <dbReference type="ARBA" id="ARBA00023180"/>
    </source>
</evidence>
<feature type="transmembrane region" description="Helical" evidence="11">
    <location>
        <begin position="669"/>
        <end position="691"/>
    </location>
</feature>
<evidence type="ECO:0000259" key="12">
    <source>
        <dbReference type="PROSITE" id="PS50259"/>
    </source>
</evidence>
<keyword evidence="4" id="KW-0732">Signal</keyword>
<sequence length="719" mass="81382">MIGIILDIFTKMDYQQENFTAHPAQKYMIFSSSAFQNYRHFLAAIFAIKEINKNQKILPNLTLGFHIHDSWASERKAITSTFSILTGSTNFVPNYKCNKKRTPRAFVSYGAVDKSFSDKIHYPLFYRTLASETAQYQAVIQLIKIFGWNWVGMIFSDDESHQKASEEMKNEIIRNGICAAFVVYVSEQISSIGFALKTLKKATAKVVIVYSTNVLFLQILINKSSLAKHVAWLILASSPFIFNGMYTNSFNGSIFLISRNGNIPGLQDFIYKANPSRSPYNDPFTASFWLNKFKCQPEQTFRKSSSSYRVCDARDTLHEFDSTFDINKFRRTYNMYIAIYSVAHALHAMYTDKNIVGSTLPSDKTTQVFKETQTPTSSCGASCLPGYRKVLVKGKQICCYECVQCSEGEISPLPDMENCMRCLEDQWSNEKRNKCIMRDTEFLSYEDPLGVALTVTALFLSSCTAAVFCIFVKYKNNPIVKANNQELSYLLILSLFVSFLCSLLFIGRPMKVTCLLRQALFGFIFAINLSSILGKTITVMIAFNATQPGSRLRNFVGTKVPKYILLLCTLPEVLICTLWLIISPPFPDYDTHSVTGKIILQCNEGSSCAFYIMVGYIALLAFVSFFVAYLARKLPDIFNEAQYITFSMLLFCSVWISFILAYLSTKGKYLAAMEIFAILVSSAGLLCLIFIPKCFIILFKPPACARGHLVETKQKQNYM</sequence>
<dbReference type="Pfam" id="PF07562">
    <property type="entry name" value="NCD3G"/>
    <property type="match status" value="1"/>
</dbReference>
<feature type="transmembrane region" description="Helical" evidence="11">
    <location>
        <begin position="486"/>
        <end position="507"/>
    </location>
</feature>
<evidence type="ECO:0000256" key="2">
    <source>
        <dbReference type="ARBA" id="ARBA00022475"/>
    </source>
</evidence>
<evidence type="ECO:0000256" key="7">
    <source>
        <dbReference type="ARBA" id="ARBA00023136"/>
    </source>
</evidence>
<dbReference type="Gene3D" id="3.40.50.2300">
    <property type="match status" value="3"/>
</dbReference>
<proteinExistence type="predicted"/>
<feature type="domain" description="G-protein coupled receptors family 3 profile" evidence="12">
    <location>
        <begin position="449"/>
        <end position="713"/>
    </location>
</feature>
<protein>
    <recommendedName>
        <fullName evidence="12">G-protein coupled receptors family 3 profile domain-containing protein</fullName>
    </recommendedName>
</protein>
<reference evidence="14" key="1">
    <citation type="journal article" date="2016" name="Nature">
        <title>Genome evolution in the allotetraploid frog Xenopus laevis.</title>
        <authorList>
            <person name="Session A.M."/>
            <person name="Uno Y."/>
            <person name="Kwon T."/>
            <person name="Chapman J.A."/>
            <person name="Toyoda A."/>
            <person name="Takahashi S."/>
            <person name="Fukui A."/>
            <person name="Hikosaka A."/>
            <person name="Suzuki A."/>
            <person name="Kondo M."/>
            <person name="van Heeringen S.J."/>
            <person name="Quigley I."/>
            <person name="Heinz S."/>
            <person name="Ogino H."/>
            <person name="Ochi H."/>
            <person name="Hellsten U."/>
            <person name="Lyons J.B."/>
            <person name="Simakov O."/>
            <person name="Putnam N."/>
            <person name="Stites J."/>
            <person name="Kuroki Y."/>
            <person name="Tanaka T."/>
            <person name="Michiue T."/>
            <person name="Watanabe M."/>
            <person name="Bogdanovic O."/>
            <person name="Lister R."/>
            <person name="Georgiou G."/>
            <person name="Paranjpe S.S."/>
            <person name="van Kruijsbergen I."/>
            <person name="Shu S."/>
            <person name="Carlson J."/>
            <person name="Kinoshita T."/>
            <person name="Ohta Y."/>
            <person name="Mawaribuchi S."/>
            <person name="Jenkins J."/>
            <person name="Grimwood J."/>
            <person name="Schmutz J."/>
            <person name="Mitros T."/>
            <person name="Mozaffari S.V."/>
            <person name="Suzuki Y."/>
            <person name="Haramoto Y."/>
            <person name="Yamamoto T.S."/>
            <person name="Takagi C."/>
            <person name="Heald R."/>
            <person name="Miller K."/>
            <person name="Haudenschild C."/>
            <person name="Kitzman J."/>
            <person name="Nakayama T."/>
            <person name="Izutsu Y."/>
            <person name="Robert J."/>
            <person name="Fortriede J."/>
            <person name="Burns K."/>
            <person name="Lotay V."/>
            <person name="Karimi K."/>
            <person name="Yasuoka Y."/>
            <person name="Dichmann D.S."/>
            <person name="Flajnik M.F."/>
            <person name="Houston D.W."/>
            <person name="Shendure J."/>
            <person name="DuPasquier L."/>
            <person name="Vize P.D."/>
            <person name="Zorn A.M."/>
            <person name="Ito M."/>
            <person name="Marcotte E.M."/>
            <person name="Wallingford J.B."/>
            <person name="Ito Y."/>
            <person name="Asashima M."/>
            <person name="Ueno N."/>
            <person name="Matsuda Y."/>
            <person name="Veenstra G.J."/>
            <person name="Fujiyama A."/>
            <person name="Harland R.M."/>
            <person name="Taira M."/>
            <person name="Rokhsar D.S."/>
        </authorList>
    </citation>
    <scope>NUCLEOTIDE SEQUENCE [LARGE SCALE GENOMIC DNA]</scope>
    <source>
        <strain evidence="14">J</strain>
    </source>
</reference>
<dbReference type="Pfam" id="PF00003">
    <property type="entry name" value="7tm_3"/>
    <property type="match status" value="1"/>
</dbReference>
<feature type="transmembrane region" description="Helical" evidence="11">
    <location>
        <begin position="563"/>
        <end position="582"/>
    </location>
</feature>
<dbReference type="PROSITE" id="PS50259">
    <property type="entry name" value="G_PROTEIN_RECEP_F3_4"/>
    <property type="match status" value="1"/>
</dbReference>
<feature type="transmembrane region" description="Helical" evidence="11">
    <location>
        <begin position="519"/>
        <end position="543"/>
    </location>
</feature>
<dbReference type="Gene3D" id="2.10.50.30">
    <property type="entry name" value="GPCR, family 3, nine cysteines domain"/>
    <property type="match status" value="1"/>
</dbReference>
<dbReference type="Pfam" id="PF01094">
    <property type="entry name" value="ANF_receptor"/>
    <property type="match status" value="1"/>
</dbReference>
<dbReference type="PRINTS" id="PR00248">
    <property type="entry name" value="GPCRMGR"/>
</dbReference>
<dbReference type="Proteomes" id="UP000694892">
    <property type="component" value="Chromosome 8L"/>
</dbReference>
<keyword evidence="2" id="KW-1003">Cell membrane</keyword>
<dbReference type="InterPro" id="IPR000068">
    <property type="entry name" value="GPCR_3_Ca_sens_rcpt-rel"/>
</dbReference>
<evidence type="ECO:0000256" key="3">
    <source>
        <dbReference type="ARBA" id="ARBA00022692"/>
    </source>
</evidence>
<evidence type="ECO:0000256" key="1">
    <source>
        <dbReference type="ARBA" id="ARBA00004651"/>
    </source>
</evidence>
<evidence type="ECO:0000256" key="6">
    <source>
        <dbReference type="ARBA" id="ARBA00023040"/>
    </source>
</evidence>
<keyword evidence="3 11" id="KW-0812">Transmembrane</keyword>
<dbReference type="PRINTS" id="PR01535">
    <property type="entry name" value="VOMERONASL2R"/>
</dbReference>
<dbReference type="GO" id="GO:0004930">
    <property type="term" value="F:G protein-coupled receptor activity"/>
    <property type="evidence" value="ECO:0007669"/>
    <property type="project" value="UniProtKB-KW"/>
</dbReference>
<dbReference type="InterPro" id="IPR028082">
    <property type="entry name" value="Peripla_BP_I"/>
</dbReference>
<keyword evidence="7 11" id="KW-0472">Membrane</keyword>
<dbReference type="InterPro" id="IPR017978">
    <property type="entry name" value="GPCR_3_C"/>
</dbReference>
<dbReference type="InterPro" id="IPR001828">
    <property type="entry name" value="ANF_lig-bd_rcpt"/>
</dbReference>
<evidence type="ECO:0000313" key="14">
    <source>
        <dbReference type="Proteomes" id="UP000694892"/>
    </source>
</evidence>
<dbReference type="InterPro" id="IPR038550">
    <property type="entry name" value="GPCR_3_9-Cys_sf"/>
</dbReference>
<keyword evidence="5 11" id="KW-1133">Transmembrane helix</keyword>
<evidence type="ECO:0000313" key="13">
    <source>
        <dbReference type="EMBL" id="OCT68927.1"/>
    </source>
</evidence>
<evidence type="ECO:0000256" key="11">
    <source>
        <dbReference type="SAM" id="Phobius"/>
    </source>
</evidence>
<evidence type="ECO:0000256" key="4">
    <source>
        <dbReference type="ARBA" id="ARBA00022729"/>
    </source>
</evidence>
<gene>
    <name evidence="13" type="ORF">XELAEV_18040235mg</name>
</gene>
<dbReference type="InterPro" id="IPR000337">
    <property type="entry name" value="GPCR_3"/>
</dbReference>
<feature type="transmembrane region" description="Helical" evidence="11">
    <location>
        <begin position="643"/>
        <end position="663"/>
    </location>
</feature>
<feature type="transmembrane region" description="Helical" evidence="11">
    <location>
        <begin position="449"/>
        <end position="474"/>
    </location>
</feature>
<dbReference type="FunFam" id="2.10.50.30:FF:000003">
    <property type="entry name" value="Vomeronasal 2, receptor 120"/>
    <property type="match status" value="1"/>
</dbReference>
<organism evidence="13 14">
    <name type="scientific">Xenopus laevis</name>
    <name type="common">African clawed frog</name>
    <dbReference type="NCBI Taxonomy" id="8355"/>
    <lineage>
        <taxon>Eukaryota</taxon>
        <taxon>Metazoa</taxon>
        <taxon>Chordata</taxon>
        <taxon>Craniata</taxon>
        <taxon>Vertebrata</taxon>
        <taxon>Euteleostomi</taxon>
        <taxon>Amphibia</taxon>
        <taxon>Batrachia</taxon>
        <taxon>Anura</taxon>
        <taxon>Pipoidea</taxon>
        <taxon>Pipidae</taxon>
        <taxon>Xenopodinae</taxon>
        <taxon>Xenopus</taxon>
        <taxon>Xenopus</taxon>
    </lineage>
</organism>